<reference evidence="10" key="2">
    <citation type="submission" date="2020-09" db="EMBL/GenBank/DDBJ databases">
        <authorList>
            <person name="Sun Q."/>
            <person name="Zhou Y."/>
        </authorList>
    </citation>
    <scope>NUCLEOTIDE SEQUENCE</scope>
    <source>
        <strain evidence="10">CGMCC 1.15179</strain>
    </source>
</reference>
<evidence type="ECO:0000256" key="7">
    <source>
        <dbReference type="ARBA" id="ARBA00023288"/>
    </source>
</evidence>
<dbReference type="RefSeq" id="WP_188647426.1">
    <property type="nucleotide sequence ID" value="NZ_BMHQ01000005.1"/>
</dbReference>
<gene>
    <name evidence="10" type="ORF">GCM10011571_16590</name>
</gene>
<keyword evidence="5" id="KW-0472">Membrane</keyword>
<dbReference type="InterPro" id="IPR008844">
    <property type="entry name" value="Spore_GerAC-like"/>
</dbReference>
<dbReference type="InterPro" id="IPR046953">
    <property type="entry name" value="Spore_GerAC-like_C"/>
</dbReference>
<evidence type="ECO:0000313" key="11">
    <source>
        <dbReference type="Proteomes" id="UP000625210"/>
    </source>
</evidence>
<dbReference type="PROSITE" id="PS51257">
    <property type="entry name" value="PROKAR_LIPOPROTEIN"/>
    <property type="match status" value="1"/>
</dbReference>
<comment type="similarity">
    <text evidence="2">Belongs to the GerABKC lipoprotein family.</text>
</comment>
<feature type="domain" description="Spore germination protein N-terminal" evidence="9">
    <location>
        <begin position="23"/>
        <end position="195"/>
    </location>
</feature>
<accession>A0A8J2VGC5</accession>
<evidence type="ECO:0000256" key="5">
    <source>
        <dbReference type="ARBA" id="ARBA00023136"/>
    </source>
</evidence>
<dbReference type="Gene3D" id="3.30.300.210">
    <property type="entry name" value="Nutrient germinant receptor protein C, domain 3"/>
    <property type="match status" value="1"/>
</dbReference>
<evidence type="ECO:0000256" key="4">
    <source>
        <dbReference type="ARBA" id="ARBA00022729"/>
    </source>
</evidence>
<organism evidence="10 11">
    <name type="scientific">Marinithermofilum abyssi</name>
    <dbReference type="NCBI Taxonomy" id="1571185"/>
    <lineage>
        <taxon>Bacteria</taxon>
        <taxon>Bacillati</taxon>
        <taxon>Bacillota</taxon>
        <taxon>Bacilli</taxon>
        <taxon>Bacillales</taxon>
        <taxon>Thermoactinomycetaceae</taxon>
        <taxon>Marinithermofilum</taxon>
    </lineage>
</organism>
<keyword evidence="3" id="KW-0309">Germination</keyword>
<dbReference type="NCBIfam" id="TIGR02887">
    <property type="entry name" value="spore_ger_x_C"/>
    <property type="match status" value="1"/>
</dbReference>
<evidence type="ECO:0000259" key="8">
    <source>
        <dbReference type="Pfam" id="PF05504"/>
    </source>
</evidence>
<evidence type="ECO:0000256" key="6">
    <source>
        <dbReference type="ARBA" id="ARBA00023139"/>
    </source>
</evidence>
<dbReference type="PANTHER" id="PTHR35789">
    <property type="entry name" value="SPORE GERMINATION PROTEIN B3"/>
    <property type="match status" value="1"/>
</dbReference>
<dbReference type="EMBL" id="BMHQ01000005">
    <property type="protein sequence ID" value="GGE15638.1"/>
    <property type="molecule type" value="Genomic_DNA"/>
</dbReference>
<comment type="caution">
    <text evidence="10">The sequence shown here is derived from an EMBL/GenBank/DDBJ whole genome shotgun (WGS) entry which is preliminary data.</text>
</comment>
<dbReference type="AlphaFoldDB" id="A0A8J2VGC5"/>
<dbReference type="Pfam" id="PF05504">
    <property type="entry name" value="Spore_GerAC"/>
    <property type="match status" value="1"/>
</dbReference>
<keyword evidence="7" id="KW-0449">Lipoprotein</keyword>
<evidence type="ECO:0000256" key="2">
    <source>
        <dbReference type="ARBA" id="ARBA00007886"/>
    </source>
</evidence>
<feature type="domain" description="Spore germination GerAC-like C-terminal" evidence="8">
    <location>
        <begin position="224"/>
        <end position="387"/>
    </location>
</feature>
<comment type="subcellular location">
    <subcellularLocation>
        <location evidence="1">Membrane</location>
        <topology evidence="1">Lipid-anchor</topology>
    </subcellularLocation>
</comment>
<sequence length="399" mass="44819">MKSKRLIPIVLTLVLLTTGCWNRIELEELAVIIALSVDKVRPGLYRVTFQEVNPSGVAPQQSGGSGQAVAVRTFSGTGPTFLEAARKASRKISRRMFVAHTRLLVIGEAMAREGIGDPLDIFQRDNELRLNTIMLIAKGKAETVLNTLTPVTKIPALSLTKSMERTEERWGENIEVDIQEVVKALASEGRDPAISGVFVVGKPEEGSKIDNVTNTKTPTYPIISGVAMFKGDRLTHWIKGSEARGLLWIRDKIRGTAINLTCRKEKKTNVVEVFRSKTRVQAEPERGKPKIRITIEPEAQMEEVHCPIDLNNPEEITRLEKQMEKVIKKEVEATVNTAQKQRSDIFGFGEVIRRADPKTWKKIKKDWDRQFANTDVDVEVKALIRHTNRIKQPMTIQKG</sequence>
<protein>
    <recommendedName>
        <fullName evidence="12">Spore germination protein KC</fullName>
    </recommendedName>
</protein>
<dbReference type="InterPro" id="IPR038501">
    <property type="entry name" value="Spore_GerAC_C_sf"/>
</dbReference>
<evidence type="ECO:0000256" key="3">
    <source>
        <dbReference type="ARBA" id="ARBA00022544"/>
    </source>
</evidence>
<evidence type="ECO:0000256" key="1">
    <source>
        <dbReference type="ARBA" id="ARBA00004635"/>
    </source>
</evidence>
<evidence type="ECO:0000259" key="9">
    <source>
        <dbReference type="Pfam" id="PF25198"/>
    </source>
</evidence>
<dbReference type="PANTHER" id="PTHR35789:SF1">
    <property type="entry name" value="SPORE GERMINATION PROTEIN B3"/>
    <property type="match status" value="1"/>
</dbReference>
<dbReference type="Proteomes" id="UP000625210">
    <property type="component" value="Unassembled WGS sequence"/>
</dbReference>
<dbReference type="Pfam" id="PF25198">
    <property type="entry name" value="Spore_GerAC_N"/>
    <property type="match status" value="1"/>
</dbReference>
<dbReference type="InterPro" id="IPR057336">
    <property type="entry name" value="GerAC_N"/>
</dbReference>
<reference evidence="10" key="1">
    <citation type="journal article" date="2014" name="Int. J. Syst. Evol. Microbiol.">
        <title>Complete genome sequence of Corynebacterium casei LMG S-19264T (=DSM 44701T), isolated from a smear-ripened cheese.</title>
        <authorList>
            <consortium name="US DOE Joint Genome Institute (JGI-PGF)"/>
            <person name="Walter F."/>
            <person name="Albersmeier A."/>
            <person name="Kalinowski J."/>
            <person name="Ruckert C."/>
        </authorList>
    </citation>
    <scope>NUCLEOTIDE SEQUENCE</scope>
    <source>
        <strain evidence="10">CGMCC 1.15179</strain>
    </source>
</reference>
<keyword evidence="6" id="KW-0564">Palmitate</keyword>
<evidence type="ECO:0008006" key="12">
    <source>
        <dbReference type="Google" id="ProtNLM"/>
    </source>
</evidence>
<evidence type="ECO:0000313" key="10">
    <source>
        <dbReference type="EMBL" id="GGE15638.1"/>
    </source>
</evidence>
<proteinExistence type="inferred from homology"/>
<name>A0A8J2VGC5_9BACL</name>
<dbReference type="GO" id="GO:0009847">
    <property type="term" value="P:spore germination"/>
    <property type="evidence" value="ECO:0007669"/>
    <property type="project" value="InterPro"/>
</dbReference>
<keyword evidence="4" id="KW-0732">Signal</keyword>
<dbReference type="GO" id="GO:0016020">
    <property type="term" value="C:membrane"/>
    <property type="evidence" value="ECO:0007669"/>
    <property type="project" value="UniProtKB-SubCell"/>
</dbReference>
<keyword evidence="11" id="KW-1185">Reference proteome</keyword>